<comment type="caution">
    <text evidence="2">The sequence shown here is derived from an EMBL/GenBank/DDBJ whole genome shotgun (WGS) entry which is preliminary data.</text>
</comment>
<dbReference type="Proteomes" id="UP000029072">
    <property type="component" value="Unassembled WGS sequence"/>
</dbReference>
<dbReference type="RefSeq" id="WP_043166467.1">
    <property type="nucleotide sequence ID" value="NZ_JDUV01000013.1"/>
</dbReference>
<evidence type="ECO:0000313" key="2">
    <source>
        <dbReference type="EMBL" id="KFI56734.1"/>
    </source>
</evidence>
<proteinExistence type="predicted"/>
<protein>
    <submittedName>
        <fullName evidence="2">Uncharacterized protein</fullName>
    </submittedName>
</protein>
<feature type="region of interest" description="Disordered" evidence="1">
    <location>
        <begin position="36"/>
        <end position="61"/>
    </location>
</feature>
<evidence type="ECO:0000313" key="3">
    <source>
        <dbReference type="Proteomes" id="UP000029072"/>
    </source>
</evidence>
<reference evidence="2 3" key="1">
    <citation type="submission" date="2014-03" db="EMBL/GenBank/DDBJ databases">
        <title>Genomics of Bifidobacteria.</title>
        <authorList>
            <person name="Ventura M."/>
            <person name="Milani C."/>
            <person name="Lugli G.A."/>
        </authorList>
    </citation>
    <scope>NUCLEOTIDE SEQUENCE [LARGE SCALE GENOMIC DNA]</scope>
    <source>
        <strain evidence="2 3">DSM 23973</strain>
    </source>
</reference>
<dbReference type="AlphaFoldDB" id="A0A087AD84"/>
<sequence>MTAKPMSRDEMLRMLRVHDGEVPSQCSMLEGLESARSTLSSMPTLEELSRREQGRLGATRH</sequence>
<dbReference type="EMBL" id="JGYS01000001">
    <property type="protein sequence ID" value="KFI56734.1"/>
    <property type="molecule type" value="Genomic_DNA"/>
</dbReference>
<gene>
    <name evidence="2" type="ORF">BCAL_0341</name>
</gene>
<name>A0A087AD84_9BIFI</name>
<dbReference type="OrthoDB" id="9910990at2"/>
<evidence type="ECO:0000256" key="1">
    <source>
        <dbReference type="SAM" id="MobiDB-lite"/>
    </source>
</evidence>
<accession>A0A087AD84</accession>
<organism evidence="2 3">
    <name type="scientific">Bifidobacterium callitrichos DSM 23973</name>
    <dbReference type="NCBI Taxonomy" id="1437609"/>
    <lineage>
        <taxon>Bacteria</taxon>
        <taxon>Bacillati</taxon>
        <taxon>Actinomycetota</taxon>
        <taxon>Actinomycetes</taxon>
        <taxon>Bifidobacteriales</taxon>
        <taxon>Bifidobacteriaceae</taxon>
        <taxon>Bifidobacterium</taxon>
    </lineage>
</organism>